<proteinExistence type="inferred from homology"/>
<dbReference type="GO" id="GO:0051306">
    <property type="term" value="P:mitotic sister chromatid separation"/>
    <property type="evidence" value="ECO:0007669"/>
    <property type="project" value="TreeGrafter"/>
</dbReference>
<feature type="compositionally biased region" description="Basic residues" evidence="4">
    <location>
        <begin position="788"/>
        <end position="797"/>
    </location>
</feature>
<feature type="compositionally biased region" description="Acidic residues" evidence="4">
    <location>
        <begin position="841"/>
        <end position="858"/>
    </location>
</feature>
<organism evidence="7 8">
    <name type="scientific">Tetradesmus obliquus</name>
    <name type="common">Green alga</name>
    <name type="synonym">Acutodesmus obliquus</name>
    <dbReference type="NCBI Taxonomy" id="3088"/>
    <lineage>
        <taxon>Eukaryota</taxon>
        <taxon>Viridiplantae</taxon>
        <taxon>Chlorophyta</taxon>
        <taxon>core chlorophytes</taxon>
        <taxon>Chlorophyceae</taxon>
        <taxon>CS clade</taxon>
        <taxon>Sphaeropleales</taxon>
        <taxon>Scenedesmaceae</taxon>
        <taxon>Tetradesmus</taxon>
    </lineage>
</organism>
<evidence type="ECO:0000259" key="5">
    <source>
        <dbReference type="Pfam" id="PF06278"/>
    </source>
</evidence>
<dbReference type="InterPro" id="IPR009378">
    <property type="entry name" value="H2_N"/>
</dbReference>
<evidence type="ECO:0008006" key="9">
    <source>
        <dbReference type="Google" id="ProtNLM"/>
    </source>
</evidence>
<dbReference type="Pfam" id="PF16858">
    <property type="entry name" value="CNDH2_C"/>
    <property type="match status" value="1"/>
</dbReference>
<dbReference type="InterPro" id="IPR031739">
    <property type="entry name" value="Ncaph2"/>
</dbReference>
<feature type="compositionally biased region" description="Low complexity" evidence="4">
    <location>
        <begin position="798"/>
        <end position="807"/>
    </location>
</feature>
<comment type="subcellular location">
    <subcellularLocation>
        <location evidence="1">Nucleus</location>
    </subcellularLocation>
</comment>
<sequence length="947" mass="96661">MAELDAEKELRDNRFSYLLQPIRDLAANWDINIAGELEEYLEELEHLTFTIEGSQGTTCVFSKKVEYLHSLVYQALETIFNKKQKERQAAANKNKAARGGDASLGADGLDGPDAFLSIGSSLELALRADIDLADDEETAPPELLRPPTALLALEDAASGQGGPGSAQAGARGEVGSYRLAQCAVHVSGALLLEARDGQLFDAWLRPVRGGSGRGTAGCGGSMYPYSQAGYALDGASMLASGLGGLPVDSQCTQQQQLEPDVAAGPDDVAPDANMLGGDEYDAAVDHEGYGGDDDGFAAFDGDAPAPATAGDEEMADAQHEQQQQDEGAPDWLTQPGGQAAEGLEDGAAADTQAAADGEGAADDDGAAARVRQQRGRRGRAAAGADGGAAAGGYYDPYTPLDPAEPGSLPIKPLQVRKPKRRANIAAMQQSDAAAGASVACLNASHHPQLAWPEFGYILDRLAAAAAAARVGRRRGEQQQLASMAVGPRTAAVMDWQDAAAAEEREQQALLLEGDDADAGAGDYGGDGYEDDGADGFAAGGDLLGGASLLEAAAEAEGGGLRPWAALAGASRGDGAPDWLGGAEDGSGEPSYEELCRSHIESLIAAAAAQQVQSELAVRVSGWRSRIDPILAAEEDRSAFDIHTYGSKILERLQDTQPAAAEAEAAAEKAAEQQRQQNDAAGCEAEIVDFKQVAGASDSFEVCRLFAAMLQLVNNRNINLIKQPEPDQDGPSSSSGSGSTVSSLQLQLLSVARVHEAMAEGLAGGAAQEQDGMLHDGMLHEAPPPRARPAAKKPKTSKKAAAADAAGAEEQSPTKGGKAGKGKAAAGGKGRKGGKKGAGSSSEDEGADISDVTDSDIEEQAGQVAAAPAAGKASRARGGGRPAAGRAGKAAAAADDDSDGGAAAGSSDEEFDAEAENHGVRAAGAKGAGKGSKPPAKKPKRAARGVLA</sequence>
<protein>
    <recommendedName>
        <fullName evidence="9">Condensin-2 complex subunit H2 C-terminal domain-containing protein</fullName>
    </recommendedName>
</protein>
<feature type="compositionally biased region" description="Low complexity" evidence="4">
    <location>
        <begin position="731"/>
        <end position="740"/>
    </location>
</feature>
<evidence type="ECO:0000259" key="6">
    <source>
        <dbReference type="Pfam" id="PF16858"/>
    </source>
</evidence>
<name>A0A383WND1_TETOB</name>
<evidence type="ECO:0000313" key="7">
    <source>
        <dbReference type="EMBL" id="SZX78236.1"/>
    </source>
</evidence>
<dbReference type="GO" id="GO:0005634">
    <property type="term" value="C:nucleus"/>
    <property type="evidence" value="ECO:0007669"/>
    <property type="project" value="UniProtKB-SubCell"/>
</dbReference>
<feature type="domain" description="Condensin-2 complex subunit H2 C-terminal" evidence="6">
    <location>
        <begin position="590"/>
        <end position="757"/>
    </location>
</feature>
<dbReference type="STRING" id="3088.A0A383WND1"/>
<comment type="similarity">
    <text evidence="2">Belongs to the CND2 H2 (condensin-2 subunit 2) family.</text>
</comment>
<evidence type="ECO:0000256" key="1">
    <source>
        <dbReference type="ARBA" id="ARBA00004123"/>
    </source>
</evidence>
<keyword evidence="8" id="KW-1185">Reference proteome</keyword>
<feature type="region of interest" description="Disordered" evidence="4">
    <location>
        <begin position="285"/>
        <end position="390"/>
    </location>
</feature>
<evidence type="ECO:0000256" key="4">
    <source>
        <dbReference type="SAM" id="MobiDB-lite"/>
    </source>
</evidence>
<gene>
    <name evidence="7" type="ORF">BQ4739_LOCUS18541</name>
</gene>
<feature type="region of interest" description="Disordered" evidence="4">
    <location>
        <begin position="720"/>
        <end position="740"/>
    </location>
</feature>
<dbReference type="EMBL" id="FNXT01001311">
    <property type="protein sequence ID" value="SZX78236.1"/>
    <property type="molecule type" value="Genomic_DNA"/>
</dbReference>
<dbReference type="PANTHER" id="PTHR14324:SF3">
    <property type="entry name" value="CONDENSIN-2 COMPLEX SUBUNIT H2"/>
    <property type="match status" value="1"/>
</dbReference>
<reference evidence="7 8" key="1">
    <citation type="submission" date="2016-10" db="EMBL/GenBank/DDBJ databases">
        <authorList>
            <person name="Cai Z."/>
        </authorList>
    </citation>
    <scope>NUCLEOTIDE SEQUENCE [LARGE SCALE GENOMIC DNA]</scope>
</reference>
<feature type="domain" description="Condensin II complex subunit H2 N-terminal" evidence="5">
    <location>
        <begin position="14"/>
        <end position="95"/>
    </location>
</feature>
<dbReference type="InterPro" id="IPR031737">
    <property type="entry name" value="CNDH2_C"/>
</dbReference>
<feature type="region of interest" description="Disordered" evidence="4">
    <location>
        <begin position="775"/>
        <end position="947"/>
    </location>
</feature>
<feature type="compositionally biased region" description="Basic residues" evidence="4">
    <location>
        <begin position="934"/>
        <end position="947"/>
    </location>
</feature>
<dbReference type="GO" id="GO:0003682">
    <property type="term" value="F:chromatin binding"/>
    <property type="evidence" value="ECO:0007669"/>
    <property type="project" value="TreeGrafter"/>
</dbReference>
<accession>A0A383WND1</accession>
<dbReference type="Pfam" id="PF06278">
    <property type="entry name" value="CNDH2_N"/>
    <property type="match status" value="1"/>
</dbReference>
<feature type="compositionally biased region" description="Low complexity" evidence="4">
    <location>
        <begin position="296"/>
        <end position="309"/>
    </location>
</feature>
<dbReference type="GO" id="GO:0010032">
    <property type="term" value="P:meiotic chromosome condensation"/>
    <property type="evidence" value="ECO:0007669"/>
    <property type="project" value="TreeGrafter"/>
</dbReference>
<evidence type="ECO:0000256" key="3">
    <source>
        <dbReference type="ARBA" id="ARBA00023242"/>
    </source>
</evidence>
<dbReference type="AlphaFoldDB" id="A0A383WND1"/>
<dbReference type="GO" id="GO:0000796">
    <property type="term" value="C:condensin complex"/>
    <property type="evidence" value="ECO:0007669"/>
    <property type="project" value="TreeGrafter"/>
</dbReference>
<evidence type="ECO:0000313" key="8">
    <source>
        <dbReference type="Proteomes" id="UP000256970"/>
    </source>
</evidence>
<keyword evidence="3" id="KW-0539">Nucleus</keyword>
<evidence type="ECO:0000256" key="2">
    <source>
        <dbReference type="ARBA" id="ARBA00007844"/>
    </source>
</evidence>
<dbReference type="PANTHER" id="PTHR14324">
    <property type="entry name" value="CONDENSIN-2 COMPLEX SUBUNIT H2"/>
    <property type="match status" value="1"/>
</dbReference>
<dbReference type="Proteomes" id="UP000256970">
    <property type="component" value="Unassembled WGS sequence"/>
</dbReference>
<feature type="compositionally biased region" description="Low complexity" evidence="4">
    <location>
        <begin position="336"/>
        <end position="358"/>
    </location>
</feature>
<feature type="compositionally biased region" description="Low complexity" evidence="4">
    <location>
        <begin position="882"/>
        <end position="892"/>
    </location>
</feature>